<sequence length="124" mass="14717">MKLQELLESHLNITSIVLFSHLWCKRYSQSLILQDFNFGKQTITDWFRFCRDLCVDRFVSMTHTSIGYPGTIFEIDESLIAKIKYNSGRILHQLWMFGAIERREDGDRRCFIAAIPKLYRPRPI</sequence>
<evidence type="ECO:0008006" key="3">
    <source>
        <dbReference type="Google" id="ProtNLM"/>
    </source>
</evidence>
<evidence type="ECO:0000313" key="2">
    <source>
        <dbReference type="Proteomes" id="UP000031668"/>
    </source>
</evidence>
<name>A0A0C2N0D0_THEKT</name>
<dbReference type="EMBL" id="JWZT01001013">
    <property type="protein sequence ID" value="KII73061.1"/>
    <property type="molecule type" value="Genomic_DNA"/>
</dbReference>
<proteinExistence type="predicted"/>
<accession>A0A0C2N0D0</accession>
<dbReference type="AlphaFoldDB" id="A0A0C2N0D0"/>
<comment type="caution">
    <text evidence="1">The sequence shown here is derived from an EMBL/GenBank/DDBJ whole genome shotgun (WGS) entry which is preliminary data.</text>
</comment>
<dbReference type="OrthoDB" id="5979044at2759"/>
<gene>
    <name evidence="1" type="ORF">RF11_12258</name>
</gene>
<organism evidence="1 2">
    <name type="scientific">Thelohanellus kitauei</name>
    <name type="common">Myxosporean</name>
    <dbReference type="NCBI Taxonomy" id="669202"/>
    <lineage>
        <taxon>Eukaryota</taxon>
        <taxon>Metazoa</taxon>
        <taxon>Cnidaria</taxon>
        <taxon>Myxozoa</taxon>
        <taxon>Myxosporea</taxon>
        <taxon>Bivalvulida</taxon>
        <taxon>Platysporina</taxon>
        <taxon>Myxobolidae</taxon>
        <taxon>Thelohanellus</taxon>
    </lineage>
</organism>
<evidence type="ECO:0000313" key="1">
    <source>
        <dbReference type="EMBL" id="KII73061.1"/>
    </source>
</evidence>
<protein>
    <recommendedName>
        <fullName evidence="3">ISXO2-like transposase domain-containing protein</fullName>
    </recommendedName>
</protein>
<keyword evidence="2" id="KW-1185">Reference proteome</keyword>
<dbReference type="Proteomes" id="UP000031668">
    <property type="component" value="Unassembled WGS sequence"/>
</dbReference>
<reference evidence="1 2" key="1">
    <citation type="journal article" date="2014" name="Genome Biol. Evol.">
        <title>The genome of the myxosporean Thelohanellus kitauei shows adaptations to nutrient acquisition within its fish host.</title>
        <authorList>
            <person name="Yang Y."/>
            <person name="Xiong J."/>
            <person name="Zhou Z."/>
            <person name="Huo F."/>
            <person name="Miao W."/>
            <person name="Ran C."/>
            <person name="Liu Y."/>
            <person name="Zhang J."/>
            <person name="Feng J."/>
            <person name="Wang M."/>
            <person name="Wang M."/>
            <person name="Wang L."/>
            <person name="Yao B."/>
        </authorList>
    </citation>
    <scope>NUCLEOTIDE SEQUENCE [LARGE SCALE GENOMIC DNA]</scope>
    <source>
        <strain evidence="1">Wuqing</strain>
    </source>
</reference>